<dbReference type="Proteomes" id="UP001206925">
    <property type="component" value="Unassembled WGS sequence"/>
</dbReference>
<evidence type="ECO:0000256" key="1">
    <source>
        <dbReference type="SAM" id="MobiDB-lite"/>
    </source>
</evidence>
<dbReference type="PANTHER" id="PTHR44083">
    <property type="entry name" value="TOPLESS-RELATED PROTEIN 1-RELATED"/>
    <property type="match status" value="1"/>
</dbReference>
<dbReference type="InterPro" id="IPR027728">
    <property type="entry name" value="Topless_fam"/>
</dbReference>
<feature type="region of interest" description="Disordered" evidence="1">
    <location>
        <begin position="1"/>
        <end position="73"/>
    </location>
</feature>
<name>A0AAD5GFU9_AMBAR</name>
<evidence type="ECO:0000313" key="3">
    <source>
        <dbReference type="Proteomes" id="UP001206925"/>
    </source>
</evidence>
<keyword evidence="3" id="KW-1185">Reference proteome</keyword>
<dbReference type="GO" id="GO:0006355">
    <property type="term" value="P:regulation of DNA-templated transcription"/>
    <property type="evidence" value="ECO:0007669"/>
    <property type="project" value="InterPro"/>
</dbReference>
<protein>
    <submittedName>
        <fullName evidence="2">Uncharacterized protein</fullName>
    </submittedName>
</protein>
<feature type="compositionally biased region" description="Polar residues" evidence="1">
    <location>
        <begin position="41"/>
        <end position="58"/>
    </location>
</feature>
<feature type="compositionally biased region" description="Low complexity" evidence="1">
    <location>
        <begin position="8"/>
        <end position="18"/>
    </location>
</feature>
<comment type="caution">
    <text evidence="2">The sequence shown here is derived from an EMBL/GenBank/DDBJ whole genome shotgun (WGS) entry which is preliminary data.</text>
</comment>
<reference evidence="2" key="1">
    <citation type="submission" date="2022-06" db="EMBL/GenBank/DDBJ databases">
        <title>Uncovering the hologenomic basis of an extraordinary plant invasion.</title>
        <authorList>
            <person name="Bieker V.C."/>
            <person name="Martin M.D."/>
            <person name="Gilbert T."/>
            <person name="Hodgins K."/>
            <person name="Battlay P."/>
            <person name="Petersen B."/>
            <person name="Wilson J."/>
        </authorList>
    </citation>
    <scope>NUCLEOTIDE SEQUENCE</scope>
    <source>
        <strain evidence="2">AA19_3_7</strain>
        <tissue evidence="2">Leaf</tissue>
    </source>
</reference>
<feature type="non-terminal residue" evidence="2">
    <location>
        <position position="1"/>
    </location>
</feature>
<dbReference type="AlphaFoldDB" id="A0AAD5GFU9"/>
<sequence length="99" mass="10575">MENRSFDASKVASSSAVKTPALTTSGTTANATGEPSIVDGVTTTPPIAMMNSENQNLVENPRTGDEATDKSRTWKVTEISEPSHFRCLRLPDSTSSAMR</sequence>
<organism evidence="2 3">
    <name type="scientific">Ambrosia artemisiifolia</name>
    <name type="common">Common ragweed</name>
    <dbReference type="NCBI Taxonomy" id="4212"/>
    <lineage>
        <taxon>Eukaryota</taxon>
        <taxon>Viridiplantae</taxon>
        <taxon>Streptophyta</taxon>
        <taxon>Embryophyta</taxon>
        <taxon>Tracheophyta</taxon>
        <taxon>Spermatophyta</taxon>
        <taxon>Magnoliopsida</taxon>
        <taxon>eudicotyledons</taxon>
        <taxon>Gunneridae</taxon>
        <taxon>Pentapetalae</taxon>
        <taxon>asterids</taxon>
        <taxon>campanulids</taxon>
        <taxon>Asterales</taxon>
        <taxon>Asteraceae</taxon>
        <taxon>Asteroideae</taxon>
        <taxon>Heliantheae alliance</taxon>
        <taxon>Heliantheae</taxon>
        <taxon>Ambrosia</taxon>
    </lineage>
</organism>
<feature type="compositionally biased region" description="Basic and acidic residues" evidence="1">
    <location>
        <begin position="62"/>
        <end position="72"/>
    </location>
</feature>
<feature type="compositionally biased region" description="Polar residues" evidence="1">
    <location>
        <begin position="21"/>
        <end position="33"/>
    </location>
</feature>
<proteinExistence type="predicted"/>
<dbReference type="EMBL" id="JAMZMK010008565">
    <property type="protein sequence ID" value="KAI7739824.1"/>
    <property type="molecule type" value="Genomic_DNA"/>
</dbReference>
<dbReference type="PANTHER" id="PTHR44083:SF36">
    <property type="entry name" value="LIS1 HOMOLOGY MOTIF PROTEIN-RELATED"/>
    <property type="match status" value="1"/>
</dbReference>
<gene>
    <name evidence="2" type="ORF">M8C21_024289</name>
</gene>
<accession>A0AAD5GFU9</accession>
<evidence type="ECO:0000313" key="2">
    <source>
        <dbReference type="EMBL" id="KAI7739824.1"/>
    </source>
</evidence>